<comment type="caution">
    <text evidence="1">The sequence shown here is derived from an EMBL/GenBank/DDBJ whole genome shotgun (WGS) entry which is preliminary data.</text>
</comment>
<sequence length="211" mass="22293">MVYFSIGRLGDGSVGLYIGVVPGSKWPQVTDAIIVGDSATGLYDLWVYGSTLESVEYHIVENAVSLTYGLFTRSTSEPTGPHVLRWSTAPASQTLSYGYIVAQSLSPTSGYVRWDNGVQVAWARVGSGSFGAESGAGILNDPYRRSYTWTYPAAFAEAPTVQVAIETTTAALAAANVSAASSTSATVRAQYGGAPNTAFNVHIYAIGSWRV</sequence>
<proteinExistence type="predicted"/>
<dbReference type="EMBL" id="PELM01000388">
    <property type="protein sequence ID" value="RTH00925.1"/>
    <property type="molecule type" value="Genomic_DNA"/>
</dbReference>
<dbReference type="AlphaFoldDB" id="A0A430R0L3"/>
<reference evidence="1 2" key="1">
    <citation type="journal article" date="2019" name="Extremophiles">
        <title>Biogeography of thermophiles and predominance of Thermus scotoductus in domestic water heaters.</title>
        <authorList>
            <person name="Wilpiszeski R.L."/>
            <person name="Zhang Z."/>
            <person name="House C.H."/>
        </authorList>
    </citation>
    <scope>NUCLEOTIDE SEQUENCE [LARGE SCALE GENOMIC DNA]</scope>
    <source>
        <strain evidence="1 2">38_S38</strain>
    </source>
</reference>
<protein>
    <submittedName>
        <fullName evidence="1">Uncharacterized protein</fullName>
    </submittedName>
</protein>
<dbReference type="Proteomes" id="UP000288082">
    <property type="component" value="Unassembled WGS sequence"/>
</dbReference>
<gene>
    <name evidence="1" type="ORF">CSW50_10060</name>
</gene>
<evidence type="ECO:0000313" key="2">
    <source>
        <dbReference type="Proteomes" id="UP000288082"/>
    </source>
</evidence>
<name>A0A430R0L3_THESC</name>
<organism evidence="1 2">
    <name type="scientific">Thermus scotoductus</name>
    <dbReference type="NCBI Taxonomy" id="37636"/>
    <lineage>
        <taxon>Bacteria</taxon>
        <taxon>Thermotogati</taxon>
        <taxon>Deinococcota</taxon>
        <taxon>Deinococci</taxon>
        <taxon>Thermales</taxon>
        <taxon>Thermaceae</taxon>
        <taxon>Thermus</taxon>
    </lineage>
</organism>
<accession>A0A430R0L3</accession>
<evidence type="ECO:0000313" key="1">
    <source>
        <dbReference type="EMBL" id="RTH00925.1"/>
    </source>
</evidence>